<evidence type="ECO:0000313" key="2">
    <source>
        <dbReference type="Proteomes" id="UP000183042"/>
    </source>
</evidence>
<reference evidence="1 2" key="1">
    <citation type="submission" date="2016-10" db="EMBL/GenBank/DDBJ databases">
        <authorList>
            <person name="Varghese N."/>
            <person name="Submissions S."/>
        </authorList>
    </citation>
    <scope>NUCLEOTIDE SEQUENCE [LARGE SCALE GENOMIC DNA]</scope>
    <source>
        <strain evidence="1 2">DSM 14939</strain>
    </source>
</reference>
<comment type="caution">
    <text evidence="1">The sequence shown here is derived from an EMBL/GenBank/DDBJ whole genome shotgun (WGS) entry which is preliminary data.</text>
</comment>
<dbReference type="EMBL" id="FNJH01000012">
    <property type="protein sequence ID" value="SDP85925.1"/>
    <property type="molecule type" value="Genomic_DNA"/>
</dbReference>
<accession>A0A1H0W656</accession>
<gene>
    <name evidence="1" type="ORF">SAMN05216596_1123</name>
</gene>
<name>A0A1H0W656_9PSED</name>
<evidence type="ECO:0000313" key="1">
    <source>
        <dbReference type="EMBL" id="SDP85925.1"/>
    </source>
</evidence>
<protein>
    <submittedName>
        <fullName evidence="1">Uncharacterized protein</fullName>
    </submittedName>
</protein>
<proteinExistence type="predicted"/>
<dbReference type="Proteomes" id="UP000183042">
    <property type="component" value="Unassembled WGS sequence"/>
</dbReference>
<organism evidence="1 2">
    <name type="scientific">Pseudomonas congelans</name>
    <dbReference type="NCBI Taxonomy" id="200452"/>
    <lineage>
        <taxon>Bacteria</taxon>
        <taxon>Pseudomonadati</taxon>
        <taxon>Pseudomonadota</taxon>
        <taxon>Gammaproteobacteria</taxon>
        <taxon>Pseudomonadales</taxon>
        <taxon>Pseudomonadaceae</taxon>
        <taxon>Pseudomonas</taxon>
    </lineage>
</organism>
<sequence length="38" mass="4565">MNLTSTQPVLITEPENQNTYNNQKIKLFKRAHYHVQKH</sequence>
<keyword evidence="2" id="KW-1185">Reference proteome</keyword>